<dbReference type="AlphaFoldDB" id="A0A8J2H6J4"/>
<comment type="caution">
    <text evidence="2">The sequence shown here is derived from an EMBL/GenBank/DDBJ whole genome shotgun (WGS) entry which is preliminary data.</text>
</comment>
<proteinExistence type="predicted"/>
<feature type="signal peptide" evidence="1">
    <location>
        <begin position="1"/>
        <end position="20"/>
    </location>
</feature>
<feature type="chain" id="PRO_5035194017" evidence="1">
    <location>
        <begin position="21"/>
        <end position="311"/>
    </location>
</feature>
<evidence type="ECO:0000313" key="3">
    <source>
        <dbReference type="Proteomes" id="UP000786811"/>
    </source>
</evidence>
<evidence type="ECO:0000256" key="1">
    <source>
        <dbReference type="SAM" id="SignalP"/>
    </source>
</evidence>
<dbReference type="InterPro" id="IPR024079">
    <property type="entry name" value="MetalloPept_cat_dom_sf"/>
</dbReference>
<dbReference type="GO" id="GO:0008237">
    <property type="term" value="F:metallopeptidase activity"/>
    <property type="evidence" value="ECO:0007669"/>
    <property type="project" value="InterPro"/>
</dbReference>
<dbReference type="OrthoDB" id="7679317at2759"/>
<dbReference type="EMBL" id="CAJNRD030001117">
    <property type="protein sequence ID" value="CAG5078953.1"/>
    <property type="molecule type" value="Genomic_DNA"/>
</dbReference>
<protein>
    <submittedName>
        <fullName evidence="2">Uncharacterized protein</fullName>
    </submittedName>
</protein>
<dbReference type="Gene3D" id="3.40.390.10">
    <property type="entry name" value="Collagenase (Catalytic Domain)"/>
    <property type="match status" value="1"/>
</dbReference>
<dbReference type="Proteomes" id="UP000786811">
    <property type="component" value="Unassembled WGS sequence"/>
</dbReference>
<keyword evidence="1" id="KW-0732">Signal</keyword>
<evidence type="ECO:0000313" key="2">
    <source>
        <dbReference type="EMBL" id="CAG5078953.1"/>
    </source>
</evidence>
<keyword evidence="3" id="KW-1185">Reference proteome</keyword>
<gene>
    <name evidence="2" type="ORF">HICCMSTLAB_LOCUS2888</name>
</gene>
<organism evidence="2 3">
    <name type="scientific">Cotesia congregata</name>
    <name type="common">Parasitoid wasp</name>
    <name type="synonym">Apanteles congregatus</name>
    <dbReference type="NCBI Taxonomy" id="51543"/>
    <lineage>
        <taxon>Eukaryota</taxon>
        <taxon>Metazoa</taxon>
        <taxon>Ecdysozoa</taxon>
        <taxon>Arthropoda</taxon>
        <taxon>Hexapoda</taxon>
        <taxon>Insecta</taxon>
        <taxon>Pterygota</taxon>
        <taxon>Neoptera</taxon>
        <taxon>Endopterygota</taxon>
        <taxon>Hymenoptera</taxon>
        <taxon>Apocrita</taxon>
        <taxon>Ichneumonoidea</taxon>
        <taxon>Braconidae</taxon>
        <taxon>Microgastrinae</taxon>
        <taxon>Cotesia</taxon>
    </lineage>
</organism>
<name>A0A8J2H6J4_COTCN</name>
<accession>A0A8J2H6J4</accession>
<sequence>MKGIFALLLANIFIATNIAASDIYVYGSNTPIYYPEKNGAGVKINMVKNKFQNKKARNSGKADALFVKVLIATEYDSYRQNYEDGLKQQAKNVIDGMNTIFSTLGANRPLEVLLSGLVVMKTPGLYEPTSRASVHDMEPLKNNRLTDKYRAEAIVKGRRDEHFREAIPELEKFAAWLEDNKDQFESFDANVILYISPYYLSDNNSNKTKAKLVMGLAQTSKIVCSSKPIVLVSDLIGDSNAIYAMAVSYALGVSHNDDKSDYPYFTGSIIVRDSKKEEWRKKAVEVVQKNYGHSKYECLKPTQSSDDYDNE</sequence>
<reference evidence="2" key="1">
    <citation type="submission" date="2021-04" db="EMBL/GenBank/DDBJ databases">
        <authorList>
            <person name="Chebbi M.A.C M."/>
        </authorList>
    </citation>
    <scope>NUCLEOTIDE SEQUENCE</scope>
</reference>